<dbReference type="NCBIfam" id="NF033537">
    <property type="entry name" value="lasso_biosyn_B2"/>
    <property type="match status" value="1"/>
</dbReference>
<dbReference type="Proteomes" id="UP001596977">
    <property type="component" value="Unassembled WGS sequence"/>
</dbReference>
<evidence type="ECO:0000259" key="1">
    <source>
        <dbReference type="Pfam" id="PF13471"/>
    </source>
</evidence>
<accession>A0ABW3H9P8</accession>
<dbReference type="RefSeq" id="WP_264945173.1">
    <property type="nucleotide sequence ID" value="NZ_JAPDRA010000007.1"/>
</dbReference>
<organism evidence="2 3">
    <name type="scientific">Sphingomonas canadensis</name>
    <dbReference type="NCBI Taxonomy" id="1219257"/>
    <lineage>
        <taxon>Bacteria</taxon>
        <taxon>Pseudomonadati</taxon>
        <taxon>Pseudomonadota</taxon>
        <taxon>Alphaproteobacteria</taxon>
        <taxon>Sphingomonadales</taxon>
        <taxon>Sphingomonadaceae</taxon>
        <taxon>Sphingomonas</taxon>
    </lineage>
</organism>
<dbReference type="EMBL" id="JBHTJG010000007">
    <property type="protein sequence ID" value="MFD0947537.1"/>
    <property type="molecule type" value="Genomic_DNA"/>
</dbReference>
<protein>
    <submittedName>
        <fullName evidence="2">Lasso peptide biosynthesis B2 protein</fullName>
    </submittedName>
</protein>
<feature type="domain" description="Microcin J25-processing protein McjB C-terminal" evidence="1">
    <location>
        <begin position="111"/>
        <end position="217"/>
    </location>
</feature>
<comment type="caution">
    <text evidence="2">The sequence shown here is derived from an EMBL/GenBank/DDBJ whole genome shotgun (WGS) entry which is preliminary data.</text>
</comment>
<reference evidence="3" key="1">
    <citation type="journal article" date="2019" name="Int. J. Syst. Evol. Microbiol.">
        <title>The Global Catalogue of Microorganisms (GCM) 10K type strain sequencing project: providing services to taxonomists for standard genome sequencing and annotation.</title>
        <authorList>
            <consortium name="The Broad Institute Genomics Platform"/>
            <consortium name="The Broad Institute Genome Sequencing Center for Infectious Disease"/>
            <person name="Wu L."/>
            <person name="Ma J."/>
        </authorList>
    </citation>
    <scope>NUCLEOTIDE SEQUENCE [LARGE SCALE GENOMIC DNA]</scope>
    <source>
        <strain evidence="3">CCUG 62982</strain>
    </source>
</reference>
<proteinExistence type="predicted"/>
<evidence type="ECO:0000313" key="3">
    <source>
        <dbReference type="Proteomes" id="UP001596977"/>
    </source>
</evidence>
<gene>
    <name evidence="2" type="ORF">ACFQ1E_14400</name>
</gene>
<name>A0ABW3H9P8_9SPHN</name>
<dbReference type="InterPro" id="IPR053521">
    <property type="entry name" value="McjB-like"/>
</dbReference>
<sequence>MHWRILPHATACVASDKLFLLDLRQDRYFRVPVASQAEFAEWLDRRYACAPPPSVLEVLLRGGILREGDETPTNALKQRGDVPEPCASCPDWNRQDLQQARVGATVAAAWARLRLFSLHRLIVKRSECSPPRDCRPVAEILAAAEQFERSRNWTPIARNCLLDSLALDSWLARRGIVATLVFGIAAEPFQAHCWLQTRDALINDSYDHVSRFTPIFSA</sequence>
<dbReference type="InterPro" id="IPR032708">
    <property type="entry name" value="McjB_C"/>
</dbReference>
<keyword evidence="3" id="KW-1185">Reference proteome</keyword>
<dbReference type="Pfam" id="PF13471">
    <property type="entry name" value="Transglut_core3"/>
    <property type="match status" value="1"/>
</dbReference>
<evidence type="ECO:0000313" key="2">
    <source>
        <dbReference type="EMBL" id="MFD0947537.1"/>
    </source>
</evidence>